<sequence length="65" mass="6945">MSGPSEVLQSPRWPAGLLTIAECASFLFSHTEAHLAMTEQNTEAQKEVDGLGFHSLAFGTVGLAR</sequence>
<accession>A0A6B0RKM0</accession>
<keyword evidence="2" id="KW-1185">Reference proteome</keyword>
<organism evidence="1 2">
    <name type="scientific">Bos mutus</name>
    <name type="common">wild yak</name>
    <dbReference type="NCBI Taxonomy" id="72004"/>
    <lineage>
        <taxon>Eukaryota</taxon>
        <taxon>Metazoa</taxon>
        <taxon>Chordata</taxon>
        <taxon>Craniata</taxon>
        <taxon>Vertebrata</taxon>
        <taxon>Euteleostomi</taxon>
        <taxon>Mammalia</taxon>
        <taxon>Eutheria</taxon>
        <taxon>Laurasiatheria</taxon>
        <taxon>Artiodactyla</taxon>
        <taxon>Ruminantia</taxon>
        <taxon>Pecora</taxon>
        <taxon>Bovidae</taxon>
        <taxon>Bovinae</taxon>
        <taxon>Bos</taxon>
    </lineage>
</organism>
<evidence type="ECO:0000313" key="1">
    <source>
        <dbReference type="EMBL" id="MXQ90042.1"/>
    </source>
</evidence>
<reference evidence="1" key="1">
    <citation type="submission" date="2019-10" db="EMBL/GenBank/DDBJ databases">
        <title>The sequence and de novo assembly of the wild yak genome.</title>
        <authorList>
            <person name="Liu Y."/>
        </authorList>
    </citation>
    <scope>NUCLEOTIDE SEQUENCE [LARGE SCALE GENOMIC DNA]</scope>
    <source>
        <strain evidence="1">WY2019</strain>
    </source>
</reference>
<gene>
    <name evidence="1" type="ORF">E5288_WYG013991</name>
</gene>
<name>A0A6B0RKM0_9CETA</name>
<comment type="caution">
    <text evidence="1">The sequence shown here is derived from an EMBL/GenBank/DDBJ whole genome shotgun (WGS) entry which is preliminary data.</text>
</comment>
<evidence type="ECO:0000313" key="2">
    <source>
        <dbReference type="Proteomes" id="UP000322234"/>
    </source>
</evidence>
<proteinExistence type="predicted"/>
<dbReference type="AlphaFoldDB" id="A0A6B0RKM0"/>
<dbReference type="Proteomes" id="UP000322234">
    <property type="component" value="Unassembled WGS sequence"/>
</dbReference>
<dbReference type="EMBL" id="VBQZ03000060">
    <property type="protein sequence ID" value="MXQ90042.1"/>
    <property type="molecule type" value="Genomic_DNA"/>
</dbReference>
<protein>
    <submittedName>
        <fullName evidence="1">Uncharacterized protein</fullName>
    </submittedName>
</protein>